<evidence type="ECO:0008006" key="3">
    <source>
        <dbReference type="Google" id="ProtNLM"/>
    </source>
</evidence>
<organism evidence="1 2">
    <name type="scientific">Neptunomonas antarctica</name>
    <dbReference type="NCBI Taxonomy" id="619304"/>
    <lineage>
        <taxon>Bacteria</taxon>
        <taxon>Pseudomonadati</taxon>
        <taxon>Pseudomonadota</taxon>
        <taxon>Gammaproteobacteria</taxon>
        <taxon>Oceanospirillales</taxon>
        <taxon>Oceanospirillaceae</taxon>
        <taxon>Neptunomonas</taxon>
    </lineage>
</organism>
<evidence type="ECO:0000313" key="2">
    <source>
        <dbReference type="Proteomes" id="UP000185999"/>
    </source>
</evidence>
<dbReference type="AlphaFoldDB" id="A0A1N7N6M6"/>
<name>A0A1N7N6M6_9GAMM</name>
<sequence length="227" mass="25404">MKYISIIFIIFIISGCSTHMTSVAYEGNGFSTNESEPLINSVIVSDERGTDSNWLGAIRGGYGNRIKTLRTEESTDIVVEKMFRDALDKSNLLSSSTKSPYKIKVIITKFDCSYYFNREAHAYVNVSLIDSSTSNVYFSKVYKTDEVEAGVGAGIFGSVDTLRNLAETAMNKTIDKTLSDEGFINALENSHKDRTTERLNKIDSLYKNKMISKEEYIEKRSAILSAI</sequence>
<dbReference type="Proteomes" id="UP000185999">
    <property type="component" value="Unassembled WGS sequence"/>
</dbReference>
<reference evidence="2" key="1">
    <citation type="submission" date="2017-01" db="EMBL/GenBank/DDBJ databases">
        <authorList>
            <person name="Varghese N."/>
            <person name="Submissions S."/>
        </authorList>
    </citation>
    <scope>NUCLEOTIDE SEQUENCE [LARGE SCALE GENOMIC DNA]</scope>
    <source>
        <strain evidence="2">DSM 22306</strain>
    </source>
</reference>
<accession>A0A1N7N6M6</accession>
<dbReference type="OrthoDB" id="7274825at2"/>
<dbReference type="PROSITE" id="PS51257">
    <property type="entry name" value="PROKAR_LIPOPROTEIN"/>
    <property type="match status" value="1"/>
</dbReference>
<protein>
    <recommendedName>
        <fullName evidence="3">Short C-terminal domain-containing protein</fullName>
    </recommendedName>
</protein>
<dbReference type="EMBL" id="FTOE01000008">
    <property type="protein sequence ID" value="SIS93819.1"/>
    <property type="molecule type" value="Genomic_DNA"/>
</dbReference>
<gene>
    <name evidence="1" type="ORF">SAMN05421760_10881</name>
</gene>
<evidence type="ECO:0000313" key="1">
    <source>
        <dbReference type="EMBL" id="SIS93819.1"/>
    </source>
</evidence>
<proteinExistence type="predicted"/>
<dbReference type="RefSeq" id="WP_054341164.1">
    <property type="nucleotide sequence ID" value="NZ_FTOE01000008.1"/>
</dbReference>
<keyword evidence="2" id="KW-1185">Reference proteome</keyword>